<keyword evidence="2" id="KW-1185">Reference proteome</keyword>
<evidence type="ECO:0008006" key="3">
    <source>
        <dbReference type="Google" id="ProtNLM"/>
    </source>
</evidence>
<dbReference type="PANTHER" id="PTHR12112">
    <property type="entry name" value="BNIP - RELATED"/>
    <property type="match status" value="1"/>
</dbReference>
<evidence type="ECO:0000313" key="1">
    <source>
        <dbReference type="EMBL" id="KAL0100962.1"/>
    </source>
</evidence>
<dbReference type="AlphaFoldDB" id="A0AAW2EH43"/>
<dbReference type="Proteomes" id="UP001430953">
    <property type="component" value="Unassembled WGS sequence"/>
</dbReference>
<dbReference type="Gene3D" id="3.90.1640.10">
    <property type="entry name" value="inorganic pyrophosphatase (n-terminal core)"/>
    <property type="match status" value="1"/>
</dbReference>
<name>A0AAW2EH43_9HYME</name>
<sequence>MEEFLNASRIASSQLTSYKTIRVILGNPTCDLDSAICTLVQGLLEYTDVKKQQLANVAVIPVMNIPEKEFCVKTEVIYSLKSHGIPLSLLTFRDQISLQNVHSNCNKKLELILVDHHTLSNEDIALKSLVVTIIDHRPLDPTWLWPNNVLLNVETVGSCATLVARNVLQNNPDILDAQISSLLRGPILIDTYNMSDEAGRATATDVAILNTLEQLGGLTSDRTETFEKLMHAKTDINELTLEQLMIKDLKVTNGIPLVGFPLLVENFLMRENAEEVVEKFANERNCNVVVLIGQHVMKDRVSRDIVIYSTLCNQLANDIIQALAESIQPFFNLELIKKIEKEKFTLCLYRQGNVKWNAIPIPSLAIGMSHPSALSRIIYRKVLFSPDVAVTVEGNVATTGHPSLARMSQRYVGSKCIVKTVHNCFSIL</sequence>
<comment type="caution">
    <text evidence="1">The sequence shown here is derived from an EMBL/GenBank/DDBJ whole genome shotgun (WGS) entry which is preliminary data.</text>
</comment>
<dbReference type="InterPro" id="IPR038763">
    <property type="entry name" value="DHH_sf"/>
</dbReference>
<proteinExistence type="predicted"/>
<gene>
    <name evidence="1" type="ORF">PUN28_019389</name>
</gene>
<dbReference type="InterPro" id="IPR038222">
    <property type="entry name" value="DHHA2_dom_sf"/>
</dbReference>
<organism evidence="1 2">
    <name type="scientific">Cardiocondyla obscurior</name>
    <dbReference type="NCBI Taxonomy" id="286306"/>
    <lineage>
        <taxon>Eukaryota</taxon>
        <taxon>Metazoa</taxon>
        <taxon>Ecdysozoa</taxon>
        <taxon>Arthropoda</taxon>
        <taxon>Hexapoda</taxon>
        <taxon>Insecta</taxon>
        <taxon>Pterygota</taxon>
        <taxon>Neoptera</taxon>
        <taxon>Endopterygota</taxon>
        <taxon>Hymenoptera</taxon>
        <taxon>Apocrita</taxon>
        <taxon>Aculeata</taxon>
        <taxon>Formicoidea</taxon>
        <taxon>Formicidae</taxon>
        <taxon>Myrmicinae</taxon>
        <taxon>Cardiocondyla</taxon>
    </lineage>
</organism>
<reference evidence="1 2" key="1">
    <citation type="submission" date="2023-03" db="EMBL/GenBank/DDBJ databases">
        <title>High recombination rates correlate with genetic variation in Cardiocondyla obscurior ants.</title>
        <authorList>
            <person name="Errbii M."/>
        </authorList>
    </citation>
    <scope>NUCLEOTIDE SEQUENCE [LARGE SCALE GENOMIC DNA]</scope>
    <source>
        <strain evidence="1">Alpha-2009</strain>
        <tissue evidence="1">Whole body</tissue>
    </source>
</reference>
<dbReference type="GO" id="GO:0004309">
    <property type="term" value="F:exopolyphosphatase activity"/>
    <property type="evidence" value="ECO:0007669"/>
    <property type="project" value="TreeGrafter"/>
</dbReference>
<protein>
    <recommendedName>
        <fullName evidence="3">DHHA2 domain-containing protein</fullName>
    </recommendedName>
</protein>
<dbReference type="EMBL" id="JADYXP020000025">
    <property type="protein sequence ID" value="KAL0100962.1"/>
    <property type="molecule type" value="Genomic_DNA"/>
</dbReference>
<dbReference type="Gene3D" id="3.10.310.20">
    <property type="entry name" value="DHHA2 domain"/>
    <property type="match status" value="1"/>
</dbReference>
<accession>A0AAW2EH43</accession>
<evidence type="ECO:0000313" key="2">
    <source>
        <dbReference type="Proteomes" id="UP001430953"/>
    </source>
</evidence>
<dbReference type="PANTHER" id="PTHR12112:SF39">
    <property type="entry name" value="EG:152A3.5 PROTEIN (FBGN0003116_PN PROTEIN)"/>
    <property type="match status" value="1"/>
</dbReference>
<dbReference type="SUPFAM" id="SSF64182">
    <property type="entry name" value="DHH phosphoesterases"/>
    <property type="match status" value="1"/>
</dbReference>
<dbReference type="GO" id="GO:0005737">
    <property type="term" value="C:cytoplasm"/>
    <property type="evidence" value="ECO:0007669"/>
    <property type="project" value="TreeGrafter"/>
</dbReference>